<evidence type="ECO:0000259" key="1">
    <source>
        <dbReference type="Pfam" id="PF13280"/>
    </source>
</evidence>
<proteinExistence type="predicted"/>
<name>A0A0B1Q611_9HYPH</name>
<gene>
    <name evidence="2" type="ORF">LA66_06850</name>
</gene>
<evidence type="ECO:0000313" key="3">
    <source>
        <dbReference type="Proteomes" id="UP000030826"/>
    </source>
</evidence>
<dbReference type="STRING" id="370622.LA66_06850"/>
<accession>A0A0B1Q611</accession>
<dbReference type="SUPFAM" id="SSF158682">
    <property type="entry name" value="TerB-like"/>
    <property type="match status" value="1"/>
</dbReference>
<reference evidence="2 3" key="1">
    <citation type="submission" date="2014-09" db="EMBL/GenBank/DDBJ databases">
        <title>Isolation and characterization of Aurantimonas altamirensis ON-56566 from clinical sample following a dog bite.</title>
        <authorList>
            <person name="Eshaghi A."/>
            <person name="Li A."/>
            <person name="Shahinas D."/>
            <person name="Bahn P."/>
            <person name="Kus J.V."/>
            <person name="Patel S.N."/>
        </authorList>
    </citation>
    <scope>NUCLEOTIDE SEQUENCE [LARGE SCALE GENOMIC DNA]</scope>
    <source>
        <strain evidence="2 3">ON-56566</strain>
    </source>
</reference>
<sequence length="327" mass="36533">MTITEQMSATTRLPPVAFISTTNVLLLFALNPDLYRRVESEIVRIANQLSLCITLWTGFGGGSSVDNLDRLMEKMIADAFDWSAPPPPIAVVVPDDDEAGGHIDSDLGYAEGQSFMIEYRDSRGRVTSRRITVFGIKDGKGQVPLLMCRCHERKANRSFRVDRILTCIDYDGEVHGDVPLYLSEAFGMSFAVASRAEEADERNSWPRVMACIKPHATLLAALSHSDGLMLDEELDEATDHCVWMADHYGFTSSQGFRSKIRAYVKRQKPTRGSVWDACAKLREEDRIAEAEFFRAAIRVIDADGLRHPEEEILINEISIEMTGVAVI</sequence>
<dbReference type="Proteomes" id="UP000030826">
    <property type="component" value="Unassembled WGS sequence"/>
</dbReference>
<dbReference type="CDD" id="cd07177">
    <property type="entry name" value="terB_like"/>
    <property type="match status" value="1"/>
</dbReference>
<dbReference type="EMBL" id="JRFJ01000001">
    <property type="protein sequence ID" value="KHJ56278.1"/>
    <property type="molecule type" value="Genomic_DNA"/>
</dbReference>
<dbReference type="AlphaFoldDB" id="A0A0B1Q611"/>
<dbReference type="InterPro" id="IPR029024">
    <property type="entry name" value="TerB-like"/>
</dbReference>
<dbReference type="Gene3D" id="1.10.3680.10">
    <property type="entry name" value="TerB-like"/>
    <property type="match status" value="1"/>
</dbReference>
<organism evidence="2 3">
    <name type="scientific">Aureimonas altamirensis</name>
    <dbReference type="NCBI Taxonomy" id="370622"/>
    <lineage>
        <taxon>Bacteria</taxon>
        <taxon>Pseudomonadati</taxon>
        <taxon>Pseudomonadota</taxon>
        <taxon>Alphaproteobacteria</taxon>
        <taxon>Hyphomicrobiales</taxon>
        <taxon>Aurantimonadaceae</taxon>
        <taxon>Aureimonas</taxon>
    </lineage>
</organism>
<comment type="caution">
    <text evidence="2">The sequence shown here is derived from an EMBL/GenBank/DDBJ whole genome shotgun (WGS) entry which is preliminary data.</text>
</comment>
<protein>
    <recommendedName>
        <fullName evidence="1">WYL domain-containing protein</fullName>
    </recommendedName>
</protein>
<dbReference type="InterPro" id="IPR026881">
    <property type="entry name" value="WYL_dom"/>
</dbReference>
<feature type="domain" description="WYL" evidence="1">
    <location>
        <begin position="111"/>
        <end position="165"/>
    </location>
</feature>
<dbReference type="Pfam" id="PF13280">
    <property type="entry name" value="WYL"/>
    <property type="match status" value="1"/>
</dbReference>
<evidence type="ECO:0000313" key="2">
    <source>
        <dbReference type="EMBL" id="KHJ56278.1"/>
    </source>
</evidence>